<keyword evidence="6" id="KW-1185">Reference proteome</keyword>
<dbReference type="Pfam" id="PF00294">
    <property type="entry name" value="PfkB"/>
    <property type="match status" value="1"/>
</dbReference>
<dbReference type="SUPFAM" id="SSF53613">
    <property type="entry name" value="Ribokinase-like"/>
    <property type="match status" value="1"/>
</dbReference>
<evidence type="ECO:0000256" key="2">
    <source>
        <dbReference type="ARBA" id="ARBA00022679"/>
    </source>
</evidence>
<gene>
    <name evidence="5" type="ORF">GA0070606_5815</name>
</gene>
<dbReference type="Gene3D" id="3.40.1190.20">
    <property type="match status" value="1"/>
</dbReference>
<dbReference type="InterPro" id="IPR052700">
    <property type="entry name" value="Carb_kinase_PfkB-like"/>
</dbReference>
<keyword evidence="2" id="KW-0808">Transferase</keyword>
<comment type="similarity">
    <text evidence="1">Belongs to the carbohydrate kinase PfkB family.</text>
</comment>
<dbReference type="RefSeq" id="WP_091106351.1">
    <property type="nucleotide sequence ID" value="NZ_FMHZ01000002.1"/>
</dbReference>
<protein>
    <submittedName>
        <fullName evidence="5">2-dehydro-3-deoxygluconokinase</fullName>
    </submittedName>
</protein>
<reference evidence="6" key="1">
    <citation type="submission" date="2016-06" db="EMBL/GenBank/DDBJ databases">
        <authorList>
            <person name="Varghese N."/>
            <person name="Submissions Spin"/>
        </authorList>
    </citation>
    <scope>NUCLEOTIDE SEQUENCE [LARGE SCALE GENOMIC DNA]</scope>
    <source>
        <strain evidence="6">DSM 43903</strain>
    </source>
</reference>
<dbReference type="InterPro" id="IPR029056">
    <property type="entry name" value="Ribokinase-like"/>
</dbReference>
<dbReference type="STRING" id="47855.GA0070606_5815"/>
<dbReference type="GO" id="GO:0016301">
    <property type="term" value="F:kinase activity"/>
    <property type="evidence" value="ECO:0007669"/>
    <property type="project" value="UniProtKB-KW"/>
</dbReference>
<accession>A0A1C6VZG0</accession>
<dbReference type="PANTHER" id="PTHR43320">
    <property type="entry name" value="SUGAR KINASE"/>
    <property type="match status" value="1"/>
</dbReference>
<keyword evidence="3 5" id="KW-0418">Kinase</keyword>
<evidence type="ECO:0000256" key="3">
    <source>
        <dbReference type="ARBA" id="ARBA00022777"/>
    </source>
</evidence>
<dbReference type="PANTHER" id="PTHR43320:SF2">
    <property type="entry name" value="2-DEHYDRO-3-DEOXYGLUCONOKINASE_2-DEHYDRO-3-DEOXYGALACTONOKINASE"/>
    <property type="match status" value="1"/>
</dbReference>
<dbReference type="EMBL" id="FMHZ01000002">
    <property type="protein sequence ID" value="SCL71735.1"/>
    <property type="molecule type" value="Genomic_DNA"/>
</dbReference>
<dbReference type="CDD" id="cd01166">
    <property type="entry name" value="KdgK"/>
    <property type="match status" value="1"/>
</dbReference>
<proteinExistence type="inferred from homology"/>
<evidence type="ECO:0000256" key="1">
    <source>
        <dbReference type="ARBA" id="ARBA00010688"/>
    </source>
</evidence>
<evidence type="ECO:0000259" key="4">
    <source>
        <dbReference type="Pfam" id="PF00294"/>
    </source>
</evidence>
<evidence type="ECO:0000313" key="5">
    <source>
        <dbReference type="EMBL" id="SCL71735.1"/>
    </source>
</evidence>
<dbReference type="Proteomes" id="UP000199001">
    <property type="component" value="Unassembled WGS sequence"/>
</dbReference>
<evidence type="ECO:0000313" key="6">
    <source>
        <dbReference type="Proteomes" id="UP000199001"/>
    </source>
</evidence>
<feature type="domain" description="Carbohydrate kinase PfkB" evidence="4">
    <location>
        <begin position="5"/>
        <end position="299"/>
    </location>
</feature>
<dbReference type="InterPro" id="IPR011611">
    <property type="entry name" value="PfkB_dom"/>
</dbReference>
<name>A0A1C6VZG0_9ACTN</name>
<sequence>MTGPDLVTVGETMVVLTPADATPLDHADGLAVGVGGAETNVAGYLARLGHHAVWAGRVGDDPFGRLVVRHVAGTGVDVTAVLVDPDAPTGLYAKDPAPGGTRVHYYRAGSAASRLDRTVLDDPRLTGARVLHLSGITAALSGNCRALVEHAVTRRPLAGALVSFDVNHRPGLWPAALAAPVLHRLADRADLVFVGLDEARTLWGVDTPDDVRRLLPGPDTVVVKDAAVAATALPRQGPATVVPAVPVTVVEPVGAGDAFAAGYLAALLRDLDPTSRLRWGHLLAAHALRVTGDTAPVPAAERLAELAALPAERWTTLDLTEETPDART</sequence>
<dbReference type="OrthoDB" id="9808601at2"/>
<dbReference type="AlphaFoldDB" id="A0A1C6VZG0"/>
<organism evidence="5 6">
    <name type="scientific">Micromonospora citrea</name>
    <dbReference type="NCBI Taxonomy" id="47855"/>
    <lineage>
        <taxon>Bacteria</taxon>
        <taxon>Bacillati</taxon>
        <taxon>Actinomycetota</taxon>
        <taxon>Actinomycetes</taxon>
        <taxon>Micromonosporales</taxon>
        <taxon>Micromonosporaceae</taxon>
        <taxon>Micromonospora</taxon>
    </lineage>
</organism>